<dbReference type="Pfam" id="PF13567">
    <property type="entry name" value="DUF4131"/>
    <property type="match status" value="1"/>
</dbReference>
<evidence type="ECO:0000259" key="8">
    <source>
        <dbReference type="Pfam" id="PF13567"/>
    </source>
</evidence>
<feature type="transmembrane region" description="Helical" evidence="6">
    <location>
        <begin position="402"/>
        <end position="423"/>
    </location>
</feature>
<dbReference type="PANTHER" id="PTHR30619">
    <property type="entry name" value="DNA INTERNALIZATION/COMPETENCE PROTEIN COMEC/REC2"/>
    <property type="match status" value="1"/>
</dbReference>
<dbReference type="PANTHER" id="PTHR30619:SF1">
    <property type="entry name" value="RECOMBINATION PROTEIN 2"/>
    <property type="match status" value="1"/>
</dbReference>
<accession>A0ABT2ZCV5</accession>
<keyword evidence="4 6" id="KW-1133">Transmembrane helix</keyword>
<evidence type="ECO:0000256" key="1">
    <source>
        <dbReference type="ARBA" id="ARBA00004651"/>
    </source>
</evidence>
<organism evidence="9 10">
    <name type="scientific">Albidovulum marisflavi</name>
    <dbReference type="NCBI Taxonomy" id="2984159"/>
    <lineage>
        <taxon>Bacteria</taxon>
        <taxon>Pseudomonadati</taxon>
        <taxon>Pseudomonadota</taxon>
        <taxon>Alphaproteobacteria</taxon>
        <taxon>Rhodobacterales</taxon>
        <taxon>Paracoccaceae</taxon>
        <taxon>Albidovulum</taxon>
    </lineage>
</organism>
<proteinExistence type="predicted"/>
<evidence type="ECO:0000256" key="6">
    <source>
        <dbReference type="SAM" id="Phobius"/>
    </source>
</evidence>
<dbReference type="EMBL" id="JAOWKY010000001">
    <property type="protein sequence ID" value="MCV2868576.1"/>
    <property type="molecule type" value="Genomic_DNA"/>
</dbReference>
<keyword evidence="5 6" id="KW-0472">Membrane</keyword>
<feature type="transmembrane region" description="Helical" evidence="6">
    <location>
        <begin position="488"/>
        <end position="511"/>
    </location>
</feature>
<evidence type="ECO:0000313" key="9">
    <source>
        <dbReference type="EMBL" id="MCV2868576.1"/>
    </source>
</evidence>
<feature type="transmembrane region" description="Helical" evidence="6">
    <location>
        <begin position="302"/>
        <end position="323"/>
    </location>
</feature>
<feature type="domain" description="DUF4131" evidence="8">
    <location>
        <begin position="50"/>
        <end position="199"/>
    </location>
</feature>
<evidence type="ECO:0000259" key="7">
    <source>
        <dbReference type="Pfam" id="PF03772"/>
    </source>
</evidence>
<name>A0ABT2ZCV5_9RHOB</name>
<feature type="transmembrane region" description="Helical" evidence="6">
    <location>
        <begin position="70"/>
        <end position="89"/>
    </location>
</feature>
<dbReference type="NCBIfam" id="TIGR00360">
    <property type="entry name" value="ComEC_N-term"/>
    <property type="match status" value="1"/>
</dbReference>
<protein>
    <submittedName>
        <fullName evidence="9">ComEC family competence protein</fullName>
    </submittedName>
</protein>
<evidence type="ECO:0000256" key="2">
    <source>
        <dbReference type="ARBA" id="ARBA00022475"/>
    </source>
</evidence>
<feature type="transmembrane region" description="Helical" evidence="6">
    <location>
        <begin position="46"/>
        <end position="64"/>
    </location>
</feature>
<dbReference type="Pfam" id="PF03772">
    <property type="entry name" value="Competence"/>
    <property type="match status" value="1"/>
</dbReference>
<evidence type="ECO:0000256" key="4">
    <source>
        <dbReference type="ARBA" id="ARBA00022989"/>
    </source>
</evidence>
<keyword evidence="10" id="KW-1185">Reference proteome</keyword>
<evidence type="ECO:0000256" key="5">
    <source>
        <dbReference type="ARBA" id="ARBA00023136"/>
    </source>
</evidence>
<gene>
    <name evidence="9" type="ORF">OEW28_08035</name>
</gene>
<feature type="transmembrane region" description="Helical" evidence="6">
    <location>
        <begin position="344"/>
        <end position="360"/>
    </location>
</feature>
<feature type="transmembrane region" description="Helical" evidence="6">
    <location>
        <begin position="22"/>
        <end position="39"/>
    </location>
</feature>
<keyword evidence="2" id="KW-1003">Cell membrane</keyword>
<reference evidence="9 10" key="1">
    <citation type="submission" date="2022-10" db="EMBL/GenBank/DDBJ databases">
        <title>Defluviimonas sp. nov., isolated from ocean surface water.</title>
        <authorList>
            <person name="He W."/>
            <person name="Wang L."/>
            <person name="Zhang D.-F."/>
        </authorList>
    </citation>
    <scope>NUCLEOTIDE SEQUENCE [LARGE SCALE GENOMIC DNA]</scope>
    <source>
        <strain evidence="9 10">WL0002</strain>
    </source>
</reference>
<feature type="transmembrane region" description="Helical" evidence="6">
    <location>
        <begin position="517"/>
        <end position="536"/>
    </location>
</feature>
<dbReference type="InterPro" id="IPR025405">
    <property type="entry name" value="DUF4131"/>
</dbReference>
<dbReference type="Proteomes" id="UP001652542">
    <property type="component" value="Unassembled WGS sequence"/>
</dbReference>
<feature type="domain" description="ComEC/Rec2-related protein" evidence="7">
    <location>
        <begin position="240"/>
        <end position="516"/>
    </location>
</feature>
<evidence type="ECO:0000313" key="10">
    <source>
        <dbReference type="Proteomes" id="UP001652542"/>
    </source>
</evidence>
<keyword evidence="3 6" id="KW-0812">Transmembrane</keyword>
<comment type="subcellular location">
    <subcellularLocation>
        <location evidence="1">Cell membrane</location>
        <topology evidence="1">Multi-pass membrane protein</topology>
    </subcellularLocation>
</comment>
<dbReference type="InterPro" id="IPR004477">
    <property type="entry name" value="ComEC_N"/>
</dbReference>
<dbReference type="InterPro" id="IPR052159">
    <property type="entry name" value="Competence_DNA_uptake"/>
</dbReference>
<feature type="transmembrane region" description="Helical" evidence="6">
    <location>
        <begin position="264"/>
        <end position="282"/>
    </location>
</feature>
<sequence>MVAAARRLGSLLDDLAASRGDLLPWAPVVFALGIGAFFSASEEPGVASALLAAVGIAAGLVLRVRGAERWHVPAVALVLVLAGLLASMARTQMVAAPVLADRYYGPVTGRVVGIDRSFSDQVRLTLDDVTLNVVARSRTPERVRIALHGDDGFAAEPGQLVRLVAHLSPPDSPVEPGGFDFQRIAWYARLGAVGYTRDPVTILASAQRETDVWAFRARIALSRAMQSRMEGQAGAFAAALMTGDRSGVSRATTEALRDSNLSHLISISGLHMGLLTGFVFALCRYGLALVPPVALRLDTKKIAAIAALLAACFYLFLAGPSVATRRAFIMAAVMLSAVLLDRRALSLRSVAIAAMIVLGLEPESLVEPGFQMSFGATVALIVAFQHWKGIAHRVPSLLRPAVALCLSSLAAGTATAPIAAAHFNRIAEYGFVANLAAVPLMGLAVMPAGVIAGLLAPLGLAGPALWVMETGCRLILTIAETVAGLDGAVIPVPAPAASVMPLVSLGAIAIALSRARWLNLLGASGVALGLLSWSLAERPLVLVAAEGRLVGVMTERGRALSKETGASFVASSWLEADGDQAEQAEAYARKAFVGIRGKVSAGLGPFTLWHVTGKLAARRAEDLCRPGAIVVMEGYWHGGRPQCLLYDAQSLARTGALALGLDQSGRVQQLAARDLSGKRLWNDRALRAWRLDN</sequence>
<dbReference type="RefSeq" id="WP_263734180.1">
    <property type="nucleotide sequence ID" value="NZ_JAOWKY010000001.1"/>
</dbReference>
<comment type="caution">
    <text evidence="9">The sequence shown here is derived from an EMBL/GenBank/DDBJ whole genome shotgun (WGS) entry which is preliminary data.</text>
</comment>
<evidence type="ECO:0000256" key="3">
    <source>
        <dbReference type="ARBA" id="ARBA00022692"/>
    </source>
</evidence>